<proteinExistence type="predicted"/>
<accession>A0ABP5F0C0</accession>
<evidence type="ECO:0000313" key="2">
    <source>
        <dbReference type="Proteomes" id="UP001500755"/>
    </source>
</evidence>
<evidence type="ECO:0008006" key="3">
    <source>
        <dbReference type="Google" id="ProtNLM"/>
    </source>
</evidence>
<protein>
    <recommendedName>
        <fullName evidence="3">Polyketide cyclase / dehydrase and lipid transport</fullName>
    </recommendedName>
</protein>
<dbReference type="Proteomes" id="UP001500755">
    <property type="component" value="Unassembled WGS sequence"/>
</dbReference>
<sequence>MRYGREMTAAPGMWSEEHDRLIALGPRRTLWENNSVYRFESTVMSVLGRFLTRMFRKQSQQHLEDFKAFAENGTDVRGSAR</sequence>
<gene>
    <name evidence="1" type="ORF">GCM10009755_23270</name>
</gene>
<name>A0ABP5F0C0_9MICO</name>
<evidence type="ECO:0000313" key="1">
    <source>
        <dbReference type="EMBL" id="GAA2011286.1"/>
    </source>
</evidence>
<organism evidence="1 2">
    <name type="scientific">Brevibacterium samyangense</name>
    <dbReference type="NCBI Taxonomy" id="366888"/>
    <lineage>
        <taxon>Bacteria</taxon>
        <taxon>Bacillati</taxon>
        <taxon>Actinomycetota</taxon>
        <taxon>Actinomycetes</taxon>
        <taxon>Micrococcales</taxon>
        <taxon>Brevibacteriaceae</taxon>
        <taxon>Brevibacterium</taxon>
    </lineage>
</organism>
<reference evidence="2" key="1">
    <citation type="journal article" date="2019" name="Int. J. Syst. Evol. Microbiol.">
        <title>The Global Catalogue of Microorganisms (GCM) 10K type strain sequencing project: providing services to taxonomists for standard genome sequencing and annotation.</title>
        <authorList>
            <consortium name="The Broad Institute Genomics Platform"/>
            <consortium name="The Broad Institute Genome Sequencing Center for Infectious Disease"/>
            <person name="Wu L."/>
            <person name="Ma J."/>
        </authorList>
    </citation>
    <scope>NUCLEOTIDE SEQUENCE [LARGE SCALE GENOMIC DNA]</scope>
    <source>
        <strain evidence="2">JCM 14546</strain>
    </source>
</reference>
<keyword evidence="2" id="KW-1185">Reference proteome</keyword>
<comment type="caution">
    <text evidence="1">The sequence shown here is derived from an EMBL/GenBank/DDBJ whole genome shotgun (WGS) entry which is preliminary data.</text>
</comment>
<dbReference type="EMBL" id="BAAANO010000021">
    <property type="protein sequence ID" value="GAA2011286.1"/>
    <property type="molecule type" value="Genomic_DNA"/>
</dbReference>